<dbReference type="PANTHER" id="PTHR43952:SF19">
    <property type="entry name" value="MYB FAMILY TRANSCRIPTION FACTOR"/>
    <property type="match status" value="1"/>
</dbReference>
<evidence type="ECO:0000256" key="1">
    <source>
        <dbReference type="ARBA" id="ARBA00004123"/>
    </source>
</evidence>
<evidence type="ECO:0000256" key="2">
    <source>
        <dbReference type="ARBA" id="ARBA00023015"/>
    </source>
</evidence>
<evidence type="ECO:0000313" key="6">
    <source>
        <dbReference type="EMBL" id="CAJ1942541.1"/>
    </source>
</evidence>
<dbReference type="GO" id="GO:0005634">
    <property type="term" value="C:nucleus"/>
    <property type="evidence" value="ECO:0007669"/>
    <property type="project" value="UniProtKB-SubCell"/>
</dbReference>
<dbReference type="FunFam" id="1.10.10.60:FF:000154">
    <property type="entry name" value="Transcription factor SRM1"/>
    <property type="match status" value="1"/>
</dbReference>
<dbReference type="SUPFAM" id="SSF46689">
    <property type="entry name" value="Homeodomain-like"/>
    <property type="match status" value="1"/>
</dbReference>
<evidence type="ECO:0000313" key="7">
    <source>
        <dbReference type="Proteomes" id="UP001189624"/>
    </source>
</evidence>
<keyword evidence="4" id="KW-0539">Nucleus</keyword>
<keyword evidence="2" id="KW-0805">Transcription regulation</keyword>
<keyword evidence="3" id="KW-0804">Transcription</keyword>
<evidence type="ECO:0000256" key="4">
    <source>
        <dbReference type="ARBA" id="ARBA00023242"/>
    </source>
</evidence>
<dbReference type="CDD" id="cd00167">
    <property type="entry name" value="SANT"/>
    <property type="match status" value="1"/>
</dbReference>
<comment type="subcellular location">
    <subcellularLocation>
        <location evidence="1">Nucleus</location>
    </subcellularLocation>
</comment>
<dbReference type="Proteomes" id="UP001189624">
    <property type="component" value="Chromosome 3"/>
</dbReference>
<dbReference type="PANTHER" id="PTHR43952">
    <property type="entry name" value="MYB FAMILY TRANSCRIPTION FACTOR-RELATED"/>
    <property type="match status" value="1"/>
</dbReference>
<keyword evidence="7" id="KW-1185">Reference proteome</keyword>
<dbReference type="GO" id="GO:0003700">
    <property type="term" value="F:DNA-binding transcription factor activity"/>
    <property type="evidence" value="ECO:0007669"/>
    <property type="project" value="InterPro"/>
</dbReference>
<organism evidence="6 7">
    <name type="scientific">Sphenostylis stenocarpa</name>
    <dbReference type="NCBI Taxonomy" id="92480"/>
    <lineage>
        <taxon>Eukaryota</taxon>
        <taxon>Viridiplantae</taxon>
        <taxon>Streptophyta</taxon>
        <taxon>Embryophyta</taxon>
        <taxon>Tracheophyta</taxon>
        <taxon>Spermatophyta</taxon>
        <taxon>Magnoliopsida</taxon>
        <taxon>eudicotyledons</taxon>
        <taxon>Gunneridae</taxon>
        <taxon>Pentapetalae</taxon>
        <taxon>rosids</taxon>
        <taxon>fabids</taxon>
        <taxon>Fabales</taxon>
        <taxon>Fabaceae</taxon>
        <taxon>Papilionoideae</taxon>
        <taxon>50 kb inversion clade</taxon>
        <taxon>NPAAA clade</taxon>
        <taxon>indigoferoid/millettioid clade</taxon>
        <taxon>Phaseoleae</taxon>
        <taxon>Sphenostylis</taxon>
    </lineage>
</organism>
<dbReference type="PROSITE" id="PS51293">
    <property type="entry name" value="SANT"/>
    <property type="match status" value="1"/>
</dbReference>
<dbReference type="Gramene" id="rna-AYBTSS11_LOCUS10890">
    <property type="protein sequence ID" value="CAJ1942541.1"/>
    <property type="gene ID" value="gene-AYBTSS11_LOCUS10890"/>
</dbReference>
<dbReference type="InterPro" id="IPR009057">
    <property type="entry name" value="Homeodomain-like_sf"/>
</dbReference>
<gene>
    <name evidence="6" type="ORF">AYBTSS11_LOCUS10890</name>
</gene>
<dbReference type="SMART" id="SM00717">
    <property type="entry name" value="SANT"/>
    <property type="match status" value="1"/>
</dbReference>
<protein>
    <recommendedName>
        <fullName evidence="5">SANT domain-containing protein</fullName>
    </recommendedName>
</protein>
<name>A0AA86VXQ9_9FABA</name>
<reference evidence="6" key="1">
    <citation type="submission" date="2023-10" db="EMBL/GenBank/DDBJ databases">
        <authorList>
            <person name="Domelevo Entfellner J.-B."/>
        </authorList>
    </citation>
    <scope>NUCLEOTIDE SEQUENCE</scope>
</reference>
<evidence type="ECO:0000259" key="5">
    <source>
        <dbReference type="PROSITE" id="PS51293"/>
    </source>
</evidence>
<dbReference type="Gene3D" id="1.10.10.60">
    <property type="entry name" value="Homeodomain-like"/>
    <property type="match status" value="1"/>
</dbReference>
<proteinExistence type="predicted"/>
<dbReference type="InterPro" id="IPR017884">
    <property type="entry name" value="SANT_dom"/>
</dbReference>
<dbReference type="EMBL" id="OY731400">
    <property type="protein sequence ID" value="CAJ1942541.1"/>
    <property type="molecule type" value="Genomic_DNA"/>
</dbReference>
<dbReference type="AlphaFoldDB" id="A0AA86VXQ9"/>
<dbReference type="InterPro" id="IPR044636">
    <property type="entry name" value="RADIALIS-like"/>
</dbReference>
<dbReference type="InterPro" id="IPR001005">
    <property type="entry name" value="SANT/Myb"/>
</dbReference>
<sequence>MSFTPSTHQEVKFGMCLSTLEHVEDEINPYMSTHDLKFHSIHTFRWNHLGPKGKTKNLKKPWLNMIEKPQIGGRILPTRWENRWRRLKGNLRSSKKMSDALNVVKCHSPTEQTILTVIKALESNNTEGNLEAMGWYYGGGGRSGAPYLKKGTGRVTLSPVSFWEIYSSTRFKPPHTTTTFSPTYKELRWSPLSHASSSFPSPKHCIIVLFLPFCPPSLPLNLLSEYKTKVTHPMASSWTHRQNKLFEQALALYDRETPDRWQNVANVVGRSVEEVKRHYEILKEDVKRIEHGQVPFPRYKTNSSSN</sequence>
<feature type="domain" description="SANT" evidence="5">
    <location>
        <begin position="233"/>
        <end position="287"/>
    </location>
</feature>
<evidence type="ECO:0000256" key="3">
    <source>
        <dbReference type="ARBA" id="ARBA00023163"/>
    </source>
</evidence>
<accession>A0AA86VXQ9</accession>